<evidence type="ECO:0000256" key="1">
    <source>
        <dbReference type="ARBA" id="ARBA00022729"/>
    </source>
</evidence>
<evidence type="ECO:0000256" key="2">
    <source>
        <dbReference type="SAM" id="SignalP"/>
    </source>
</evidence>
<sequence>MTKIASFAMMMLLALGVSASAAEKLSLDQISGYLNDMTTARGEFTQINADQTISTGTIYIKRPGRIRFEYNPPEQTLVMAGGSQVAIFDGKSANNPDQYPLRRTPLNLLLERNVDLAKRDMVVGHEFDGTATFVRAQDPENPQYGSIQLVFTDSPTQLRQWIITDEIGSETTVILGQLEMDIPLGARLFSIPQEAENWN</sequence>
<evidence type="ECO:0000313" key="4">
    <source>
        <dbReference type="Proteomes" id="UP000048949"/>
    </source>
</evidence>
<dbReference type="InterPro" id="IPR029046">
    <property type="entry name" value="LolA/LolB/LppX"/>
</dbReference>
<keyword evidence="1 2" id="KW-0732">Signal</keyword>
<reference evidence="3 4" key="1">
    <citation type="submission" date="2015-04" db="EMBL/GenBank/DDBJ databases">
        <authorList>
            <person name="Syromyatnikov M.Y."/>
            <person name="Popov V.N."/>
        </authorList>
    </citation>
    <scope>NUCLEOTIDE SEQUENCE [LARGE SCALE GENOMIC DNA]</scope>
    <source>
        <strain evidence="3 4">CECT 5292</strain>
    </source>
</reference>
<feature type="signal peptide" evidence="2">
    <location>
        <begin position="1"/>
        <end position="21"/>
    </location>
</feature>
<dbReference type="CDD" id="cd16325">
    <property type="entry name" value="LolA"/>
    <property type="match status" value="1"/>
</dbReference>
<dbReference type="Pfam" id="PF03548">
    <property type="entry name" value="LolA"/>
    <property type="match status" value="1"/>
</dbReference>
<dbReference type="Gene3D" id="2.50.20.10">
    <property type="entry name" value="Lipoprotein localisation LolA/LolB/LppX"/>
    <property type="match status" value="1"/>
</dbReference>
<dbReference type="STRING" id="282199.GCA_001049735_01361"/>
<protein>
    <submittedName>
        <fullName evidence="3">Outer-membrane lipoprotein carrier protein</fullName>
    </submittedName>
</protein>
<accession>A0A0U1NKU1</accession>
<keyword evidence="4" id="KW-1185">Reference proteome</keyword>
<gene>
    <name evidence="3" type="primary">lolA</name>
    <name evidence="3" type="ORF">NIG5292_01362</name>
</gene>
<dbReference type="SUPFAM" id="SSF89392">
    <property type="entry name" value="Prokaryotic lipoproteins and lipoprotein localization factors"/>
    <property type="match status" value="1"/>
</dbReference>
<keyword evidence="3" id="KW-0449">Lipoprotein</keyword>
<feature type="chain" id="PRO_5006712134" evidence="2">
    <location>
        <begin position="22"/>
        <end position="199"/>
    </location>
</feature>
<proteinExistence type="predicted"/>
<evidence type="ECO:0000313" key="3">
    <source>
        <dbReference type="EMBL" id="CRK75318.1"/>
    </source>
</evidence>
<dbReference type="EMBL" id="CVQV01000005">
    <property type="protein sequence ID" value="CRK75318.1"/>
    <property type="molecule type" value="Genomic_DNA"/>
</dbReference>
<dbReference type="AlphaFoldDB" id="A0A0U1NKU1"/>
<name>A0A0U1NKU1_9RHOB</name>
<dbReference type="InterPro" id="IPR004564">
    <property type="entry name" value="OM_lipoprot_carrier_LolA-like"/>
</dbReference>
<dbReference type="PANTHER" id="PTHR35869">
    <property type="entry name" value="OUTER-MEMBRANE LIPOPROTEIN CARRIER PROTEIN"/>
    <property type="match status" value="1"/>
</dbReference>
<dbReference type="PANTHER" id="PTHR35869:SF1">
    <property type="entry name" value="OUTER-MEMBRANE LIPOPROTEIN CARRIER PROTEIN"/>
    <property type="match status" value="1"/>
</dbReference>
<dbReference type="RefSeq" id="WP_233488184.1">
    <property type="nucleotide sequence ID" value="NZ_CBFHGK010000002.1"/>
</dbReference>
<organism evidence="3 4">
    <name type="scientific">Nereida ignava</name>
    <dbReference type="NCBI Taxonomy" id="282199"/>
    <lineage>
        <taxon>Bacteria</taxon>
        <taxon>Pseudomonadati</taxon>
        <taxon>Pseudomonadota</taxon>
        <taxon>Alphaproteobacteria</taxon>
        <taxon>Rhodobacterales</taxon>
        <taxon>Roseobacteraceae</taxon>
        <taxon>Nereida</taxon>
    </lineage>
</organism>
<dbReference type="Proteomes" id="UP000048949">
    <property type="component" value="Unassembled WGS sequence"/>
</dbReference>